<dbReference type="PANTHER" id="PTHR35024:SF4">
    <property type="entry name" value="POLYMER-FORMING CYTOSKELETAL PROTEIN"/>
    <property type="match status" value="1"/>
</dbReference>
<comment type="caution">
    <text evidence="2">The sequence shown here is derived from an EMBL/GenBank/DDBJ whole genome shotgun (WGS) entry which is preliminary data.</text>
</comment>
<dbReference type="Pfam" id="PF04519">
    <property type="entry name" value="Bactofilin"/>
    <property type="match status" value="1"/>
</dbReference>
<protein>
    <recommendedName>
        <fullName evidence="4">Cell shape determination protein CcmA</fullName>
    </recommendedName>
</protein>
<evidence type="ECO:0000256" key="1">
    <source>
        <dbReference type="ARBA" id="ARBA00044755"/>
    </source>
</evidence>
<evidence type="ECO:0000313" key="2">
    <source>
        <dbReference type="EMBL" id="OGI67294.1"/>
    </source>
</evidence>
<dbReference type="AlphaFoldDB" id="A0A1F6VCI3"/>
<gene>
    <name evidence="2" type="ORF">A2W18_11330</name>
</gene>
<dbReference type="InterPro" id="IPR007607">
    <property type="entry name" value="BacA/B"/>
</dbReference>
<comment type="similarity">
    <text evidence="1">Belongs to the bactofilin family.</text>
</comment>
<dbReference type="Proteomes" id="UP000179076">
    <property type="component" value="Unassembled WGS sequence"/>
</dbReference>
<name>A0A1F6VCI3_9PROT</name>
<proteinExistence type="inferred from homology"/>
<evidence type="ECO:0008006" key="4">
    <source>
        <dbReference type="Google" id="ProtNLM"/>
    </source>
</evidence>
<accession>A0A1F6VCI3</accession>
<organism evidence="2 3">
    <name type="scientific">Candidatus Muproteobacteria bacterium RBG_16_60_9</name>
    <dbReference type="NCBI Taxonomy" id="1817755"/>
    <lineage>
        <taxon>Bacteria</taxon>
        <taxon>Pseudomonadati</taxon>
        <taxon>Pseudomonadota</taxon>
        <taxon>Candidatus Muproteobacteria</taxon>
    </lineage>
</organism>
<evidence type="ECO:0000313" key="3">
    <source>
        <dbReference type="Proteomes" id="UP000179076"/>
    </source>
</evidence>
<sequence length="134" mass="14880">MGFNIFWRKKRRALDRTEFPTVIGEYATYRGNLAGTGNYLIHGRAEGSCNIDGHLLLGPTSYWLGDIIATHLVISGEVVGDVYASAKLELQATARIRGNITSPVIAMAEGALYDGEIRMRPRPQLVRFNEKRSV</sequence>
<dbReference type="EMBL" id="MFSP01000064">
    <property type="protein sequence ID" value="OGI67294.1"/>
    <property type="molecule type" value="Genomic_DNA"/>
</dbReference>
<dbReference type="PANTHER" id="PTHR35024">
    <property type="entry name" value="HYPOTHETICAL CYTOSOLIC PROTEIN"/>
    <property type="match status" value="1"/>
</dbReference>
<reference evidence="2 3" key="1">
    <citation type="journal article" date="2016" name="Nat. Commun.">
        <title>Thousands of microbial genomes shed light on interconnected biogeochemical processes in an aquifer system.</title>
        <authorList>
            <person name="Anantharaman K."/>
            <person name="Brown C.T."/>
            <person name="Hug L.A."/>
            <person name="Sharon I."/>
            <person name="Castelle C.J."/>
            <person name="Probst A.J."/>
            <person name="Thomas B.C."/>
            <person name="Singh A."/>
            <person name="Wilkins M.J."/>
            <person name="Karaoz U."/>
            <person name="Brodie E.L."/>
            <person name="Williams K.H."/>
            <person name="Hubbard S.S."/>
            <person name="Banfield J.F."/>
        </authorList>
    </citation>
    <scope>NUCLEOTIDE SEQUENCE [LARGE SCALE GENOMIC DNA]</scope>
</reference>